<feature type="domain" description="Flagellin C-terminal" evidence="1">
    <location>
        <begin position="55"/>
        <end position="125"/>
    </location>
</feature>
<dbReference type="Pfam" id="PF00700">
    <property type="entry name" value="Flagellin_C"/>
    <property type="match status" value="1"/>
</dbReference>
<accession>A0ABV2MNS7</accession>
<dbReference type="EMBL" id="JBEPMY010000024">
    <property type="protein sequence ID" value="MET3758094.1"/>
    <property type="molecule type" value="Genomic_DNA"/>
</dbReference>
<dbReference type="InterPro" id="IPR046358">
    <property type="entry name" value="Flagellin_C"/>
</dbReference>
<sequence>MRFEVNQIELILIVGLSPGRQSATRKFCGRSRAQLITADQRARLFLCDRRPAGAGAQLGSISTRIDLQEDFVGAPSNSIDSGVGRLVDADMEEESSKLSALQTQQLAIQSLSIANSCSQDILSILVNPHSLTEP</sequence>
<proteinExistence type="predicted"/>
<dbReference type="Proteomes" id="UP001549077">
    <property type="component" value="Unassembled WGS sequence"/>
</dbReference>
<evidence type="ECO:0000259" key="1">
    <source>
        <dbReference type="Pfam" id="PF00700"/>
    </source>
</evidence>
<comment type="caution">
    <text evidence="2">The sequence shown here is derived from an EMBL/GenBank/DDBJ whole genome shotgun (WGS) entry which is preliminary data.</text>
</comment>
<reference evidence="2 3" key="1">
    <citation type="submission" date="2024-06" db="EMBL/GenBank/DDBJ databases">
        <title>Genomic Encyclopedia of Type Strains, Phase IV (KMG-IV): sequencing the most valuable type-strain genomes for metagenomic binning, comparative biology and taxonomic classification.</title>
        <authorList>
            <person name="Goeker M."/>
        </authorList>
    </citation>
    <scope>NUCLEOTIDE SEQUENCE [LARGE SCALE GENOMIC DNA]</scope>
    <source>
        <strain evidence="2 3">DSM 29288</strain>
    </source>
</reference>
<organism evidence="2 3">
    <name type="scientific">Rhizobium binae</name>
    <dbReference type="NCBI Taxonomy" id="1138190"/>
    <lineage>
        <taxon>Bacteria</taxon>
        <taxon>Pseudomonadati</taxon>
        <taxon>Pseudomonadota</taxon>
        <taxon>Alphaproteobacteria</taxon>
        <taxon>Hyphomicrobiales</taxon>
        <taxon>Rhizobiaceae</taxon>
        <taxon>Rhizobium/Agrobacterium group</taxon>
        <taxon>Rhizobium</taxon>
    </lineage>
</organism>
<name>A0ABV2MNS7_9HYPH</name>
<dbReference type="SUPFAM" id="SSF64518">
    <property type="entry name" value="Phase 1 flagellin"/>
    <property type="match status" value="1"/>
</dbReference>
<protein>
    <recommendedName>
        <fullName evidence="1">Flagellin C-terminal domain-containing protein</fullName>
    </recommendedName>
</protein>
<keyword evidence="3" id="KW-1185">Reference proteome</keyword>
<gene>
    <name evidence="2" type="ORF">ABID08_005476</name>
</gene>
<evidence type="ECO:0000313" key="2">
    <source>
        <dbReference type="EMBL" id="MET3758094.1"/>
    </source>
</evidence>
<dbReference type="Gene3D" id="1.20.1330.10">
    <property type="entry name" value="f41 fragment of flagellin, N-terminal domain"/>
    <property type="match status" value="1"/>
</dbReference>
<evidence type="ECO:0000313" key="3">
    <source>
        <dbReference type="Proteomes" id="UP001549077"/>
    </source>
</evidence>